<proteinExistence type="predicted"/>
<dbReference type="AlphaFoldDB" id="A0A9D4U9E4"/>
<keyword evidence="2" id="KW-1185">Reference proteome</keyword>
<dbReference type="Proteomes" id="UP000886520">
    <property type="component" value="Chromosome 20"/>
</dbReference>
<evidence type="ECO:0000313" key="2">
    <source>
        <dbReference type="Proteomes" id="UP000886520"/>
    </source>
</evidence>
<name>A0A9D4U9E4_ADICA</name>
<sequence>MARGQLAEVFTTAAVGGEQARGWRRGVTEHRREPWILSLLDSILRREALTEHPSPYWITSRWNAALLLAMSSIGRQKLVGELATVIQRVAMLPLCGLISELRRVRKILNDGPWVHNGRV</sequence>
<protein>
    <submittedName>
        <fullName evidence="1">Uncharacterized protein</fullName>
    </submittedName>
</protein>
<dbReference type="EMBL" id="JABFUD020000020">
    <property type="protein sequence ID" value="KAI5063898.1"/>
    <property type="molecule type" value="Genomic_DNA"/>
</dbReference>
<comment type="caution">
    <text evidence="1">The sequence shown here is derived from an EMBL/GenBank/DDBJ whole genome shotgun (WGS) entry which is preliminary data.</text>
</comment>
<organism evidence="1 2">
    <name type="scientific">Adiantum capillus-veneris</name>
    <name type="common">Maidenhair fern</name>
    <dbReference type="NCBI Taxonomy" id="13818"/>
    <lineage>
        <taxon>Eukaryota</taxon>
        <taxon>Viridiplantae</taxon>
        <taxon>Streptophyta</taxon>
        <taxon>Embryophyta</taxon>
        <taxon>Tracheophyta</taxon>
        <taxon>Polypodiopsida</taxon>
        <taxon>Polypodiidae</taxon>
        <taxon>Polypodiales</taxon>
        <taxon>Pteridineae</taxon>
        <taxon>Pteridaceae</taxon>
        <taxon>Vittarioideae</taxon>
        <taxon>Adiantum</taxon>
    </lineage>
</organism>
<evidence type="ECO:0000313" key="1">
    <source>
        <dbReference type="EMBL" id="KAI5063898.1"/>
    </source>
</evidence>
<accession>A0A9D4U9E4</accession>
<gene>
    <name evidence="1" type="ORF">GOP47_0020568</name>
</gene>
<reference evidence="1" key="1">
    <citation type="submission" date="2021-01" db="EMBL/GenBank/DDBJ databases">
        <title>Adiantum capillus-veneris genome.</title>
        <authorList>
            <person name="Fang Y."/>
            <person name="Liao Q."/>
        </authorList>
    </citation>
    <scope>NUCLEOTIDE SEQUENCE</scope>
    <source>
        <strain evidence="1">H3</strain>
        <tissue evidence="1">Leaf</tissue>
    </source>
</reference>